<dbReference type="SUPFAM" id="SSF48452">
    <property type="entry name" value="TPR-like"/>
    <property type="match status" value="1"/>
</dbReference>
<feature type="domain" description="RagB/SusD" evidence="6">
    <location>
        <begin position="311"/>
        <end position="568"/>
    </location>
</feature>
<protein>
    <submittedName>
        <fullName evidence="8">RagB/SusD family nutrient uptake outer membrane protein</fullName>
    </submittedName>
</protein>
<keyword evidence="3" id="KW-0732">Signal</keyword>
<keyword evidence="9" id="KW-1185">Reference proteome</keyword>
<comment type="subcellular location">
    <subcellularLocation>
        <location evidence="1">Cell outer membrane</location>
    </subcellularLocation>
</comment>
<comment type="caution">
    <text evidence="8">The sequence shown here is derived from an EMBL/GenBank/DDBJ whole genome shotgun (WGS) entry which is preliminary data.</text>
</comment>
<dbReference type="InterPro" id="IPR033985">
    <property type="entry name" value="SusD-like_N"/>
</dbReference>
<dbReference type="Pfam" id="PF14322">
    <property type="entry name" value="SusD-like_3"/>
    <property type="match status" value="1"/>
</dbReference>
<evidence type="ECO:0000256" key="1">
    <source>
        <dbReference type="ARBA" id="ARBA00004442"/>
    </source>
</evidence>
<evidence type="ECO:0000256" key="2">
    <source>
        <dbReference type="ARBA" id="ARBA00006275"/>
    </source>
</evidence>
<evidence type="ECO:0000259" key="6">
    <source>
        <dbReference type="Pfam" id="PF07980"/>
    </source>
</evidence>
<comment type="similarity">
    <text evidence="2">Belongs to the SusD family.</text>
</comment>
<name>A0A923IW16_9SPHI</name>
<dbReference type="CDD" id="cd08977">
    <property type="entry name" value="SusD"/>
    <property type="match status" value="1"/>
</dbReference>
<dbReference type="InterPro" id="IPR012944">
    <property type="entry name" value="SusD_RagB_dom"/>
</dbReference>
<reference evidence="8" key="1">
    <citation type="submission" date="2019-11" db="EMBL/GenBank/DDBJ databases">
        <title>Description of Pedobacter sp. LMG 31464T.</title>
        <authorList>
            <person name="Carlier A."/>
            <person name="Qi S."/>
            <person name="Vandamme P."/>
        </authorList>
    </citation>
    <scope>NUCLEOTIDE SEQUENCE</scope>
    <source>
        <strain evidence="8">LMG 31464</strain>
    </source>
</reference>
<evidence type="ECO:0000259" key="7">
    <source>
        <dbReference type="Pfam" id="PF14322"/>
    </source>
</evidence>
<dbReference type="Pfam" id="PF07980">
    <property type="entry name" value="SusD_RagB"/>
    <property type="match status" value="1"/>
</dbReference>
<organism evidence="8 9">
    <name type="scientific">Pedobacter planticolens</name>
    <dbReference type="NCBI Taxonomy" id="2679964"/>
    <lineage>
        <taxon>Bacteria</taxon>
        <taxon>Pseudomonadati</taxon>
        <taxon>Bacteroidota</taxon>
        <taxon>Sphingobacteriia</taxon>
        <taxon>Sphingobacteriales</taxon>
        <taxon>Sphingobacteriaceae</taxon>
        <taxon>Pedobacter</taxon>
    </lineage>
</organism>
<dbReference type="AlphaFoldDB" id="A0A923IW16"/>
<dbReference type="Proteomes" id="UP000601055">
    <property type="component" value="Unassembled WGS sequence"/>
</dbReference>
<dbReference type="PROSITE" id="PS51257">
    <property type="entry name" value="PROKAR_LIPOPROTEIN"/>
    <property type="match status" value="1"/>
</dbReference>
<keyword evidence="4" id="KW-0472">Membrane</keyword>
<feature type="domain" description="SusD-like N-terminal" evidence="7">
    <location>
        <begin position="92"/>
        <end position="244"/>
    </location>
</feature>
<evidence type="ECO:0000313" key="9">
    <source>
        <dbReference type="Proteomes" id="UP000601055"/>
    </source>
</evidence>
<evidence type="ECO:0000256" key="4">
    <source>
        <dbReference type="ARBA" id="ARBA00023136"/>
    </source>
</evidence>
<dbReference type="GO" id="GO:0009279">
    <property type="term" value="C:cell outer membrane"/>
    <property type="evidence" value="ECO:0007669"/>
    <property type="project" value="UniProtKB-SubCell"/>
</dbReference>
<evidence type="ECO:0000313" key="8">
    <source>
        <dbReference type="EMBL" id="MBB2144672.1"/>
    </source>
</evidence>
<evidence type="ECO:0000256" key="5">
    <source>
        <dbReference type="ARBA" id="ARBA00023237"/>
    </source>
</evidence>
<keyword evidence="5" id="KW-0998">Cell outer membrane</keyword>
<evidence type="ECO:0000256" key="3">
    <source>
        <dbReference type="ARBA" id="ARBA00022729"/>
    </source>
</evidence>
<proteinExistence type="inferred from homology"/>
<dbReference type="InterPro" id="IPR011990">
    <property type="entry name" value="TPR-like_helical_dom_sf"/>
</dbReference>
<dbReference type="EMBL" id="WNXD01000001">
    <property type="protein sequence ID" value="MBB2144672.1"/>
    <property type="molecule type" value="Genomic_DNA"/>
</dbReference>
<accession>A0A923IW16</accession>
<gene>
    <name evidence="8" type="ORF">GM921_04205</name>
</gene>
<sequence length="570" mass="63469">MKTTIKLITCIGMVFCLIASITSCKKSVLDRPLDIEVKDSLVFGYINYATDFVTDIYATIPSGYADFSGTLNEAATDDARHGNPGNGAYRFTNDSWGITINADDKYSSYYAGIRKCNLFFSKIDLVKLKDHTADVKINGYTATEQKDRLIGEVLFLRAYFYAELLKRYGGVPIVTKVLGVDDDLDLPRNTYDEVVKQISDDCDAAMAKLPTSYLIAGPRSISVVNYYGRATKWAAQALKARVLLYAASPLNNPSGDATKWTAAYTAAKPFFDVTPVTPTMTLNAGIAGYEALFRGNTTNLTEIIWSRPATNSSTPEVLNFPIGIDGSSGGGINPSQSLVDAYEMKPSGKPISDATSGYDPANPYLNRDPRLGATIFYNGALFKTGRSIETFDGGLDGPQKVYGSLTGYYMKKHLDVNLNLTTTQASQHNFIYFRLAEMLLDFAEALNEAQGPVADVYTAINRIRTRATMPNLPAGLTKEQMRDRIRNERRVELAFEGHRYWDARRWNIAKDVFNGPFYGMKIVKTGTTTFTYTPYQVETRIFKEYMNLYPFQQREILANPNLKQNSGWTK</sequence>
<dbReference type="RefSeq" id="WP_182921356.1">
    <property type="nucleotide sequence ID" value="NZ_WNXD01000001.1"/>
</dbReference>
<dbReference type="Gene3D" id="1.25.40.390">
    <property type="match status" value="1"/>
</dbReference>